<dbReference type="Gene3D" id="3.20.180.20">
    <property type="entry name" value="Dynein heavy chain, N-terminal domain 2"/>
    <property type="match status" value="1"/>
</dbReference>
<dbReference type="FunFam" id="1.10.8.710:FF:000003">
    <property type="entry name" value="Dynein axonemal heavy chain 5"/>
    <property type="match status" value="1"/>
</dbReference>
<dbReference type="Gene3D" id="1.20.140.100">
    <property type="entry name" value="Dynein heavy chain, N-terminal domain 2"/>
    <property type="match status" value="1"/>
</dbReference>
<keyword evidence="15" id="KW-0966">Cell projection</keyword>
<evidence type="ECO:0000256" key="16">
    <source>
        <dbReference type="HAMAP-Rule" id="MF_03002"/>
    </source>
</evidence>
<dbReference type="Gene3D" id="1.10.287.2620">
    <property type="match status" value="1"/>
</dbReference>
<dbReference type="SUPFAM" id="SSF52540">
    <property type="entry name" value="P-loop containing nucleoside triphosphate hydrolases"/>
    <property type="match status" value="1"/>
</dbReference>
<dbReference type="InterPro" id="IPR042228">
    <property type="entry name" value="Dynein_linker_3"/>
</dbReference>
<dbReference type="FunFam" id="1.20.140.100:FF:000003">
    <property type="entry name" value="Dynein, axonemal, heavy chain 5"/>
    <property type="match status" value="1"/>
</dbReference>
<evidence type="ECO:0000313" key="19">
    <source>
        <dbReference type="Proteomes" id="UP000675881"/>
    </source>
</evidence>
<feature type="compositionally biased region" description="Basic and acidic residues" evidence="17">
    <location>
        <begin position="1656"/>
        <end position="1668"/>
    </location>
</feature>
<keyword evidence="10" id="KW-0243">Dynein</keyword>
<dbReference type="InterPro" id="IPR008905">
    <property type="entry name" value="EIF3C_N_dom"/>
</dbReference>
<dbReference type="SMART" id="SM00088">
    <property type="entry name" value="PINT"/>
    <property type="match status" value="1"/>
</dbReference>
<comment type="function">
    <text evidence="16">Component of the eukaryotic translation initiation factor 3 (eIF-3) complex, which is involved in protein synthesis of a specialized repertoire of mRNAs and, together with other initiation factors, stimulates binding of mRNA and methionyl-tRNAi to the 40S ribosome. The eIF-3 complex specifically targets and initiates translation of a subset of mRNAs involved in cell proliferation.</text>
</comment>
<dbReference type="PANTHER" id="PTHR46532:SF4">
    <property type="entry name" value="AAA+ ATPASE DOMAIN-CONTAINING PROTEIN"/>
    <property type="match status" value="1"/>
</dbReference>
<evidence type="ECO:0000256" key="15">
    <source>
        <dbReference type="ARBA" id="ARBA00023273"/>
    </source>
</evidence>
<dbReference type="GO" id="GO:0045505">
    <property type="term" value="F:dynein intermediate chain binding"/>
    <property type="evidence" value="ECO:0007669"/>
    <property type="project" value="InterPro"/>
</dbReference>
<dbReference type="InterPro" id="IPR042222">
    <property type="entry name" value="Dynein_2_N"/>
</dbReference>
<feature type="compositionally biased region" description="Basic and acidic residues" evidence="17">
    <location>
        <begin position="205"/>
        <end position="218"/>
    </location>
</feature>
<dbReference type="FunFam" id="1.20.58.1120:FF:000004">
    <property type="entry name" value="Dynein axonemal heavy chain 5"/>
    <property type="match status" value="1"/>
</dbReference>
<proteinExistence type="inferred from homology"/>
<sequence length="3245" mass="376276">MSDSLNVTCGLSRRKRVLRSVKDKRYEKLLNIMKDIRNSKKIKDFNKMETSFQEMTKARANLKDSEEEGSMRFYVRILVEMEDFINETWENREERKKMSKTNSKSHSALRQQFRKYIRDYEELMKEFRKDPDAPDGEYEVETKVESDKELSGEEDEDDVANRKIKESFIRQTGAMDDDSGSDSYWDSSEAESSSDSCDPGMSIRDQFRIKEPATQEKKVGRKKKDKIKASKAAHDSEGDQKWITVDRGVADKPKMFPKDAEITIPLVVKKLHEIMAARGKKRTNRKEQIELLTELLNVSAEHDLGMVSEAMKPRVLDVVTGENISEEAENLDSKPYKVRGCSLTTVERMCEDFVKVLKSCDAHSNEYVNRLKDEPQIIRILEKVQIMIDKVGSPNEMCRIYLKRIEHLYFKFDPRVIQQKNGEIDAKEATSLQTMDKLYTVTHADPPTQILYNRTMVQLGLCGFRHAEIKDAHNALLDIQMGGRSKELLAQGLLPQRHHERSMSAMLIEIPYMAAHEYDARRRMISKYYYHQLRSSERQSLVGPPESMREHIVAASKAMRNGDWRKCRNLIINDKMNMKVWDLFHEADKVRAMLGRKIQEESLRTYLFTFSKVYDSISVETLAQMFELEKSKVHAIVSKMIIGEELMASLDEPTGCMIMHRTEPTRLQSLSLQLADKISQLVDSNERLLDPRPGGGWNSNWRKDDFRNMNDRGGMNDRDGRYKNDGDRNGRFKNDGDRNDRNRDGRNRDNRNKDRKFNPNRNWKNKNREGRASKKKREEAERKARRGEIDPTHDFTFQEEEKLADDLEKSRSKRNRKIGGPGGSSSLNEKKCLTVQDGTQVALTGISSYFLRTSTKRTLGEETFQREILTGILNAIEPDILLWSIERTVSKIFIPVLLDACALDKGTKDLLTKVKKELLPCLRSFTSSLRVAELVWKEGMLITDYPPEAYDIKNIDDCWEYLKTENAVVKFESYLRTWMKKIQELLLESEQLRLETDDAGPQDELEYWKARGAKLTLLVNQISTQPARMTLVTLRAAQSKILKVWTNIDKRITKYHVEAADNAKFLGAIEKSSHAIYLEDPAHMKESLMRLIHIVKMIYNVSHHYNTPERVASLLVKITNQVIRTCKRYITQSGHKTIWNQDQEMVELKLSECITLNQGYKDAYTRVKNRKVGKEIREFSFSEKYIFGRFDSFCNRLKNLLSMFKKMNLYTRLFEGRMEALLPEDSLDEDNKSFDSAVRVLTMREYDYLDFRNEAFDKDYLDFLTRMDTLTEKLQSKLENMYDGVWDTPHAFQYLPRFEKLSEVLPLGGLNEKYARMIATFSHEMERISSFFFKKQTNQPPVPRNFPDSSGRIGWARSLLLHLKFFMEHFQSQKSLRLRPEYKNLVKQYNETGVMLMKFELKIQESWKNLRIRQIETMISQPVFDTDEIGKLACNFNPELLTFLKENERLAKMDISIPSVNQFLIWKQDYFMLFKDTIDMILEKYNTAISCITVDLRRLFTPHVNRLRTNMDPGLTQITWTDNSWNDFTSECLEDIEDFHDLMGRANDIYQNRIEKLLISMDSVPLHALPFEEDWTLDRFIEEIKVTCRRGAHGLHRKSMMIEDAVEDLISLALQSSNIVDSTFDESAENRILDATSLHTPDSFSGSNPQSIEVSDNEHEKSSDVERRPVRNIVMKIRNRNPKDGNLLQVFDKNSQNAINSASRELRRNYSKRVADKLAYLTKNSLKNLAKHFASATPDKNDPLDIANNDSDSNKKRAISFVLTAYLSIPDVEVRPSIDEVQNVLIQAGKIIMSVSKGVGTWKKATRGKEVGGGKQNVNVATINIDSAKEIRLYSAVKEEKPVIIEKPSNFYKIVSESKEVTKVNTMLANCMQGIKLEFSGFVKVWESYKHIWEIDREDIITAFIKGKPILKHFEAELHKYSMAKSQLTSEASTYQFGSILIDCACLKETIDMEIKQWISVYGKAMRNKYRREMDFIVAQVMDLDRKLDRPINDLDDIRIIMETQKKIRDQEIDTDMKIDVVEDAFALLARYEIQLTKEEIERVESLQYNWLQLQGKAMDVQLLLLTVQEHFQKELISNLEIFQKDCDGFVLEYNDNGPMQPGLSPREASDRLLMFQNHFDTLWRKHSSYSIGEDLFGLPHSDQNDVNGYHSIAWQDVNIEEINNELMEFQNRCRKLPKALKEWPAFHALKKTIDDFNDICPLLELMSNKAMKFRHWQKIQTITNFTFDLDRAGFCLHDILEAPLLPNKEDIEDVCISALKEKDIEAKLRQVTSEWSTQELSFMIFKNRGELLLRGDTTAEIVGQVEDSLMVLGSLLSNRYNAPFRKQIQKWVADLSNTNEILERWLLVQNMWVYLEAVFVGGDIAKQLPKEAKRFYKIDKSWLKIMMRAHETPGVVNCCVGDDFLRHTLPHLQEQLELCQKSLTGYLEKKRLMFPRFFFVSDPALLEILGQASDSHTIQSHLLSIFDNTASVRFHDTDYNKILSIVSGEGEVVHLERPVRAEGSVEIWLMSLLTAVQESVHCIIRQAFHFINDNSFDFLEFLGRFQAQVGILGIQMVWTRDSESALLQSRSDRKIMQETNNKFLDLLNTLISQTTKNLDKMQRTKFETLITVHMHQRDIFDVLVRLNTRSILDFEWLKQSRFYFKQDMEKTMISITDVNFYYQNEYLGCQERLVITPLTDRCYITLAQALGMCMGGCPAGPAGTGKTETVKDMGKSLGKYVVVFNCSDQMDYRGLGRIFKGLAQSGSWGCFDEFNRITLPVLSVAAQQIAVVLNCKKEKRKQFIFTDGDSVDMNPEFGIFLTMNPTYQGRQELPENLKIQFRNVAMMVPDRQIIIRVKLASCGFLENITLARKFFTLYKLCEEQLTKQVHYDFGLRNILSVLRTLGSTKRANPKDSESTIVMRVLRDMNLSKLVDEDEPLFLSLVNDLFPNLPLDKLAYADLEGAIGDQVEKSELIYHPAWATKLIQLYETQRALTQIGFPHREMRLNPKAITAGQMFGRLDTDHIWLVLDGPVDPLWIENLNSVLDDNRTLTLANGDRMPMMQNCKIIFEPQNIDNASPATVSRNGMVYMSSSGLDWNPLLNSWFKKKKIETDEANAIRKLFENNFKEVFKWCSVNLKFAISVLQVNIVQQILALFEGLLPSQQAQEEEERPTREKEKRRDDVNEDEEPQTSSSKKRKKKKSAQVEDQKSFTQIDTTKTNYEQVFIFCLLWSIGAMLENEDRKKNGNVYEENVQIEHAEITQR</sequence>
<dbReference type="InterPro" id="IPR027516">
    <property type="entry name" value="EIF3C"/>
</dbReference>
<feature type="compositionally biased region" description="Basic and acidic residues" evidence="17">
    <location>
        <begin position="766"/>
        <end position="793"/>
    </location>
</feature>
<feature type="compositionally biased region" description="Low complexity" evidence="17">
    <location>
        <begin position="181"/>
        <end position="198"/>
    </location>
</feature>
<evidence type="ECO:0000256" key="8">
    <source>
        <dbReference type="ARBA" id="ARBA00022840"/>
    </source>
</evidence>
<evidence type="ECO:0000256" key="13">
    <source>
        <dbReference type="ARBA" id="ARBA00023175"/>
    </source>
</evidence>
<keyword evidence="13" id="KW-0505">Motor protein</keyword>
<dbReference type="InterPro" id="IPR013594">
    <property type="entry name" value="Dynein_heavy_tail"/>
</dbReference>
<evidence type="ECO:0000256" key="11">
    <source>
        <dbReference type="ARBA" id="ARBA00023054"/>
    </source>
</evidence>
<comment type="similarity">
    <text evidence="2">Belongs to the dynein heavy chain family.</text>
</comment>
<keyword evidence="7" id="KW-0547">Nucleotide-binding</keyword>
<comment type="similarity">
    <text evidence="16">Belongs to the eIF-3 subunit C family.</text>
</comment>
<dbReference type="SUPFAM" id="SSF46785">
    <property type="entry name" value="Winged helix' DNA-binding domain"/>
    <property type="match status" value="1"/>
</dbReference>
<dbReference type="Gene3D" id="1.25.40.570">
    <property type="match status" value="1"/>
</dbReference>
<dbReference type="InterPro" id="IPR036390">
    <property type="entry name" value="WH_DNA-bd_sf"/>
</dbReference>
<dbReference type="GO" id="GO:0001732">
    <property type="term" value="P:formation of cytoplasmic translation initiation complex"/>
    <property type="evidence" value="ECO:0007669"/>
    <property type="project" value="UniProtKB-UniRule"/>
</dbReference>
<feature type="region of interest" description="Disordered" evidence="17">
    <location>
        <begin position="686"/>
        <end position="830"/>
    </location>
</feature>
<dbReference type="Pfam" id="PF08393">
    <property type="entry name" value="DHC_N2"/>
    <property type="match status" value="1"/>
</dbReference>
<dbReference type="FunFam" id="1.10.10.10:FF:000300">
    <property type="entry name" value="Eukaryotic translation initiation factor 3 subunit C"/>
    <property type="match status" value="1"/>
</dbReference>
<feature type="compositionally biased region" description="Polar residues" evidence="17">
    <location>
        <begin position="1637"/>
        <end position="1654"/>
    </location>
</feature>
<dbReference type="GO" id="GO:0016282">
    <property type="term" value="C:eukaryotic 43S preinitiation complex"/>
    <property type="evidence" value="ECO:0007669"/>
    <property type="project" value="UniProtKB-UniRule"/>
</dbReference>
<keyword evidence="6" id="KW-0677">Repeat</keyword>
<evidence type="ECO:0000256" key="12">
    <source>
        <dbReference type="ARBA" id="ARBA00023069"/>
    </source>
</evidence>
<dbReference type="GO" id="GO:0051959">
    <property type="term" value="F:dynein light intermediate chain binding"/>
    <property type="evidence" value="ECO:0007669"/>
    <property type="project" value="InterPro"/>
</dbReference>
<keyword evidence="8" id="KW-0067">ATP-binding</keyword>
<dbReference type="Pfam" id="PF26569">
    <property type="entry name" value="EIF3CL_C"/>
    <property type="match status" value="1"/>
</dbReference>
<dbReference type="GO" id="GO:0003723">
    <property type="term" value="F:RNA binding"/>
    <property type="evidence" value="ECO:0007669"/>
    <property type="project" value="InterPro"/>
</dbReference>
<keyword evidence="19" id="KW-1185">Reference proteome</keyword>
<evidence type="ECO:0000256" key="5">
    <source>
        <dbReference type="ARBA" id="ARBA00022701"/>
    </source>
</evidence>
<dbReference type="Pfam" id="PF01399">
    <property type="entry name" value="PCI"/>
    <property type="match status" value="1"/>
</dbReference>
<feature type="compositionally biased region" description="Basic residues" evidence="17">
    <location>
        <begin position="219"/>
        <end position="231"/>
    </location>
</feature>
<dbReference type="GO" id="GO:0005858">
    <property type="term" value="C:axonemal dynein complex"/>
    <property type="evidence" value="ECO:0007669"/>
    <property type="project" value="TreeGrafter"/>
</dbReference>
<evidence type="ECO:0000256" key="9">
    <source>
        <dbReference type="ARBA" id="ARBA00022917"/>
    </source>
</evidence>
<comment type="subcellular location">
    <subcellularLocation>
        <location evidence="1">Cytoplasm</location>
        <location evidence="1">Cytoskeleton</location>
        <location evidence="1">Cilium axoneme</location>
    </subcellularLocation>
</comment>
<dbReference type="HAMAP" id="MF_03002">
    <property type="entry name" value="eIF3c"/>
    <property type="match status" value="1"/>
</dbReference>
<gene>
    <name evidence="18" type="ORF">LSAA_8568</name>
</gene>
<dbReference type="Pfam" id="PF17852">
    <property type="entry name" value="Dynein_AAA_lid"/>
    <property type="match status" value="1"/>
</dbReference>
<dbReference type="GO" id="GO:0005852">
    <property type="term" value="C:eukaryotic translation initiation factor 3 complex"/>
    <property type="evidence" value="ECO:0007669"/>
    <property type="project" value="UniProtKB-UniRule"/>
</dbReference>
<dbReference type="InterPro" id="IPR027417">
    <property type="entry name" value="P-loop_NTPase"/>
</dbReference>
<dbReference type="InterPro" id="IPR058999">
    <property type="entry name" value="EIF3CL_C"/>
</dbReference>
<dbReference type="GO" id="GO:0031369">
    <property type="term" value="F:translation initiation factor binding"/>
    <property type="evidence" value="ECO:0007669"/>
    <property type="project" value="InterPro"/>
</dbReference>
<dbReference type="InterPro" id="IPR013602">
    <property type="entry name" value="Dynein_heavy_linker"/>
</dbReference>
<evidence type="ECO:0000256" key="7">
    <source>
        <dbReference type="ARBA" id="ARBA00022741"/>
    </source>
</evidence>
<dbReference type="InterPro" id="IPR041466">
    <property type="entry name" value="Dynein_AAA5_ext"/>
</dbReference>
<dbReference type="GO" id="GO:0005524">
    <property type="term" value="F:ATP binding"/>
    <property type="evidence" value="ECO:0007669"/>
    <property type="project" value="UniProtKB-KW"/>
</dbReference>
<feature type="region of interest" description="Disordered" evidence="17">
    <location>
        <begin position="1637"/>
        <end position="1668"/>
    </location>
</feature>
<keyword evidence="11" id="KW-0175">Coiled coil</keyword>
<keyword evidence="14" id="KW-0206">Cytoskeleton</keyword>
<evidence type="ECO:0000256" key="3">
    <source>
        <dbReference type="ARBA" id="ARBA00022490"/>
    </source>
</evidence>
<organism evidence="18 19">
    <name type="scientific">Lepeophtheirus salmonis</name>
    <name type="common">Salmon louse</name>
    <name type="synonym">Caligus salmonis</name>
    <dbReference type="NCBI Taxonomy" id="72036"/>
    <lineage>
        <taxon>Eukaryota</taxon>
        <taxon>Metazoa</taxon>
        <taxon>Ecdysozoa</taxon>
        <taxon>Arthropoda</taxon>
        <taxon>Crustacea</taxon>
        <taxon>Multicrustacea</taxon>
        <taxon>Hexanauplia</taxon>
        <taxon>Copepoda</taxon>
        <taxon>Siphonostomatoida</taxon>
        <taxon>Caligidae</taxon>
        <taxon>Lepeophtheirus</taxon>
    </lineage>
</organism>
<evidence type="ECO:0000313" key="18">
    <source>
        <dbReference type="EMBL" id="CAF2925792.1"/>
    </source>
</evidence>
<keyword evidence="9 16" id="KW-0648">Protein biosynthesis</keyword>
<keyword evidence="5" id="KW-0493">Microtubule</keyword>
<evidence type="ECO:0000256" key="17">
    <source>
        <dbReference type="SAM" id="MobiDB-lite"/>
    </source>
</evidence>
<dbReference type="Proteomes" id="UP000675881">
    <property type="component" value="Chromosome 4"/>
</dbReference>
<evidence type="ECO:0000256" key="6">
    <source>
        <dbReference type="ARBA" id="ARBA00022737"/>
    </source>
</evidence>
<evidence type="ECO:0000256" key="4">
    <source>
        <dbReference type="ARBA" id="ARBA00022540"/>
    </source>
</evidence>
<dbReference type="InterPro" id="IPR000717">
    <property type="entry name" value="PCI_dom"/>
</dbReference>
<dbReference type="Gene3D" id="3.40.50.300">
    <property type="entry name" value="P-loop containing nucleotide triphosphate hydrolases"/>
    <property type="match status" value="2"/>
</dbReference>
<dbReference type="GO" id="GO:0003743">
    <property type="term" value="F:translation initiation factor activity"/>
    <property type="evidence" value="ECO:0007669"/>
    <property type="project" value="UniProtKB-UniRule"/>
</dbReference>
<feature type="compositionally biased region" description="Basic and acidic residues" evidence="17">
    <location>
        <begin position="140"/>
        <end position="151"/>
    </location>
</feature>
<keyword evidence="3 16" id="KW-0963">Cytoplasm</keyword>
<feature type="region of interest" description="Disordered" evidence="17">
    <location>
        <begin position="3146"/>
        <end position="3193"/>
    </location>
</feature>
<dbReference type="GO" id="GO:0033290">
    <property type="term" value="C:eukaryotic 48S preinitiation complex"/>
    <property type="evidence" value="ECO:0007669"/>
    <property type="project" value="UniProtKB-UniRule"/>
</dbReference>
<keyword evidence="4 16" id="KW-0396">Initiation factor</keyword>
<feature type="compositionally biased region" description="Basic and acidic residues" evidence="17">
    <location>
        <begin position="3153"/>
        <end position="3164"/>
    </location>
</feature>
<evidence type="ECO:0000256" key="2">
    <source>
        <dbReference type="ARBA" id="ARBA00008887"/>
    </source>
</evidence>
<feature type="region of interest" description="Disordered" evidence="17">
    <location>
        <begin position="127"/>
        <end position="235"/>
    </location>
</feature>
<keyword evidence="12" id="KW-0969">Cilium</keyword>
<dbReference type="Gene3D" id="1.10.8.710">
    <property type="match status" value="1"/>
</dbReference>
<feature type="compositionally biased region" description="Basic and acidic residues" evidence="17">
    <location>
        <begin position="701"/>
        <end position="757"/>
    </location>
</feature>
<dbReference type="GO" id="GO:0005874">
    <property type="term" value="C:microtubule"/>
    <property type="evidence" value="ECO:0007669"/>
    <property type="project" value="UniProtKB-KW"/>
</dbReference>
<feature type="compositionally biased region" description="Basic and acidic residues" evidence="17">
    <location>
        <begin position="799"/>
        <end position="810"/>
    </location>
</feature>
<dbReference type="FunFam" id="3.20.180.20:FF:000001">
    <property type="entry name" value="Dynein axonemal heavy chain 5"/>
    <property type="match status" value="1"/>
</dbReference>
<reference evidence="18" key="1">
    <citation type="submission" date="2021-02" db="EMBL/GenBank/DDBJ databases">
        <authorList>
            <person name="Bekaert M."/>
        </authorList>
    </citation>
    <scope>NUCLEOTIDE SEQUENCE</scope>
    <source>
        <strain evidence="18">IoA-00</strain>
    </source>
</reference>
<feature type="compositionally biased region" description="Basic and acidic residues" evidence="17">
    <location>
        <begin position="159"/>
        <end position="168"/>
    </location>
</feature>
<dbReference type="InterPro" id="IPR035699">
    <property type="entry name" value="AAA_6"/>
</dbReference>
<dbReference type="Pfam" id="PF05470">
    <property type="entry name" value="eIF-3c_N"/>
    <property type="match status" value="3"/>
</dbReference>
<evidence type="ECO:0000256" key="14">
    <source>
        <dbReference type="ARBA" id="ARBA00023212"/>
    </source>
</evidence>
<dbReference type="InterPro" id="IPR043157">
    <property type="entry name" value="Dynein_AAA1S"/>
</dbReference>
<name>A0A7R8H8N3_LEPSM</name>
<dbReference type="Gene3D" id="1.20.58.1120">
    <property type="match status" value="1"/>
</dbReference>
<dbReference type="Pfam" id="PF12774">
    <property type="entry name" value="AAA_6"/>
    <property type="match status" value="1"/>
</dbReference>
<comment type="subunit">
    <text evidence="16">Component of the eukaryotic translation initiation factor 3 (eIF-3) complex.</text>
</comment>
<dbReference type="InterPro" id="IPR026983">
    <property type="entry name" value="DHC"/>
</dbReference>
<evidence type="ECO:0000256" key="1">
    <source>
        <dbReference type="ARBA" id="ARBA00004430"/>
    </source>
</evidence>
<protein>
    <recommendedName>
        <fullName evidence="16">Eukaryotic translation initiation factor 3 subunit C</fullName>
        <shortName evidence="16">eIF3c</shortName>
    </recommendedName>
    <alternativeName>
        <fullName evidence="16">Eukaryotic translation initiation factor 3 subunit 8</fullName>
    </alternativeName>
</protein>
<dbReference type="Pfam" id="PF08385">
    <property type="entry name" value="DHC_N1"/>
    <property type="match status" value="1"/>
</dbReference>
<accession>A0A7R8H8N3</accession>
<dbReference type="EMBL" id="HG994583">
    <property type="protein sequence ID" value="CAF2925792.1"/>
    <property type="molecule type" value="Genomic_DNA"/>
</dbReference>
<evidence type="ECO:0000256" key="10">
    <source>
        <dbReference type="ARBA" id="ARBA00023017"/>
    </source>
</evidence>
<dbReference type="GO" id="GO:0007018">
    <property type="term" value="P:microtubule-based movement"/>
    <property type="evidence" value="ECO:0007669"/>
    <property type="project" value="InterPro"/>
</dbReference>
<dbReference type="FunFam" id="3.40.50.300:FF:000044">
    <property type="entry name" value="Dynein heavy chain 5, axonemal"/>
    <property type="match status" value="1"/>
</dbReference>
<dbReference type="PROSITE" id="PS50250">
    <property type="entry name" value="PCI"/>
    <property type="match status" value="1"/>
</dbReference>
<dbReference type="PANTHER" id="PTHR46532">
    <property type="entry name" value="MALE FERTILITY FACTOR KL5"/>
    <property type="match status" value="1"/>
</dbReference>
<dbReference type="OrthoDB" id="6334149at2759"/>